<dbReference type="InterPro" id="IPR011990">
    <property type="entry name" value="TPR-like_helical_dom_sf"/>
</dbReference>
<evidence type="ECO:0000256" key="2">
    <source>
        <dbReference type="ARBA" id="ARBA00022737"/>
    </source>
</evidence>
<feature type="repeat" description="PPR" evidence="3">
    <location>
        <begin position="114"/>
        <end position="148"/>
    </location>
</feature>
<feature type="repeat" description="PPR" evidence="3">
    <location>
        <begin position="44"/>
        <end position="78"/>
    </location>
</feature>
<dbReference type="AlphaFoldDB" id="A0A6A6KS95"/>
<organism evidence="4 5">
    <name type="scientific">Hevea brasiliensis</name>
    <name type="common">Para rubber tree</name>
    <name type="synonym">Siphonia brasiliensis</name>
    <dbReference type="NCBI Taxonomy" id="3981"/>
    <lineage>
        <taxon>Eukaryota</taxon>
        <taxon>Viridiplantae</taxon>
        <taxon>Streptophyta</taxon>
        <taxon>Embryophyta</taxon>
        <taxon>Tracheophyta</taxon>
        <taxon>Spermatophyta</taxon>
        <taxon>Magnoliopsida</taxon>
        <taxon>eudicotyledons</taxon>
        <taxon>Gunneridae</taxon>
        <taxon>Pentapetalae</taxon>
        <taxon>rosids</taxon>
        <taxon>fabids</taxon>
        <taxon>Malpighiales</taxon>
        <taxon>Euphorbiaceae</taxon>
        <taxon>Crotonoideae</taxon>
        <taxon>Micrandreae</taxon>
        <taxon>Hevea</taxon>
    </lineage>
</organism>
<evidence type="ECO:0000256" key="3">
    <source>
        <dbReference type="PROSITE-ProRule" id="PRU00708"/>
    </source>
</evidence>
<keyword evidence="2" id="KW-0677">Repeat</keyword>
<protein>
    <recommendedName>
        <fullName evidence="6">Pentacotripeptide-repeat region of PRORP domain-containing protein</fullName>
    </recommendedName>
</protein>
<reference evidence="4 5" key="1">
    <citation type="journal article" date="2020" name="Mol. Plant">
        <title>The Chromosome-Based Rubber Tree Genome Provides New Insights into Spurge Genome Evolution and Rubber Biosynthesis.</title>
        <authorList>
            <person name="Liu J."/>
            <person name="Shi C."/>
            <person name="Shi C.C."/>
            <person name="Li W."/>
            <person name="Zhang Q.J."/>
            <person name="Zhang Y."/>
            <person name="Li K."/>
            <person name="Lu H.F."/>
            <person name="Shi C."/>
            <person name="Zhu S.T."/>
            <person name="Xiao Z.Y."/>
            <person name="Nan H."/>
            <person name="Yue Y."/>
            <person name="Zhu X.G."/>
            <person name="Wu Y."/>
            <person name="Hong X.N."/>
            <person name="Fan G.Y."/>
            <person name="Tong Y."/>
            <person name="Zhang D."/>
            <person name="Mao C.L."/>
            <person name="Liu Y.L."/>
            <person name="Hao S.J."/>
            <person name="Liu W.Q."/>
            <person name="Lv M.Q."/>
            <person name="Zhang H.B."/>
            <person name="Liu Y."/>
            <person name="Hu-Tang G.R."/>
            <person name="Wang J.P."/>
            <person name="Wang J.H."/>
            <person name="Sun Y.H."/>
            <person name="Ni S.B."/>
            <person name="Chen W.B."/>
            <person name="Zhang X.C."/>
            <person name="Jiao Y.N."/>
            <person name="Eichler E.E."/>
            <person name="Li G.H."/>
            <person name="Liu X."/>
            <person name="Gao L.Z."/>
        </authorList>
    </citation>
    <scope>NUCLEOTIDE SEQUENCE [LARGE SCALE GENOMIC DNA]</scope>
    <source>
        <strain evidence="5">cv. GT1</strain>
        <tissue evidence="4">Leaf</tissue>
    </source>
</reference>
<sequence>MTNAGILPSFVSLSRLIDCFVHTHELKFAFGVLSLILKRGFVVSSYVMNLMLKGLCRNGEVFKALDLFSEMKRSHVLPDNVSYSTIIKGLCTEKRLENALDLLVEMEGTNFEPDVVTYCNLMDGLCKVGRVEEAKGLLENMKRKGLEANVIVYGVLVGGYCKIGQWKEATDGKTTKAVDLFKLMLGRGEELVL</sequence>
<evidence type="ECO:0008006" key="6">
    <source>
        <dbReference type="Google" id="ProtNLM"/>
    </source>
</evidence>
<comment type="caution">
    <text evidence="4">The sequence shown here is derived from an EMBL/GenBank/DDBJ whole genome shotgun (WGS) entry which is preliminary data.</text>
</comment>
<comment type="similarity">
    <text evidence="1">Belongs to the PPR family. P subfamily.</text>
</comment>
<dbReference type="Pfam" id="PF13041">
    <property type="entry name" value="PPR_2"/>
    <property type="match status" value="2"/>
</dbReference>
<gene>
    <name evidence="4" type="ORF">GH714_035778</name>
</gene>
<dbReference type="InterPro" id="IPR002885">
    <property type="entry name" value="PPR_rpt"/>
</dbReference>
<evidence type="ECO:0000313" key="4">
    <source>
        <dbReference type="EMBL" id="KAF2291831.1"/>
    </source>
</evidence>
<dbReference type="Gene3D" id="1.25.40.10">
    <property type="entry name" value="Tetratricopeptide repeat domain"/>
    <property type="match status" value="2"/>
</dbReference>
<evidence type="ECO:0000256" key="1">
    <source>
        <dbReference type="ARBA" id="ARBA00007626"/>
    </source>
</evidence>
<dbReference type="EMBL" id="JAAGAX010000015">
    <property type="protein sequence ID" value="KAF2291831.1"/>
    <property type="molecule type" value="Genomic_DNA"/>
</dbReference>
<evidence type="ECO:0000313" key="5">
    <source>
        <dbReference type="Proteomes" id="UP000467840"/>
    </source>
</evidence>
<dbReference type="PANTHER" id="PTHR47941">
    <property type="entry name" value="PENTATRICOPEPTIDE REPEAT-CONTAINING PROTEIN 3, MITOCHONDRIAL"/>
    <property type="match status" value="1"/>
</dbReference>
<dbReference type="NCBIfam" id="TIGR00756">
    <property type="entry name" value="PPR"/>
    <property type="match status" value="3"/>
</dbReference>
<feature type="repeat" description="PPR" evidence="3">
    <location>
        <begin position="79"/>
        <end position="113"/>
    </location>
</feature>
<keyword evidence="5" id="KW-1185">Reference proteome</keyword>
<dbReference type="Proteomes" id="UP000467840">
    <property type="component" value="Chromosome 2"/>
</dbReference>
<accession>A0A6A6KS95</accession>
<name>A0A6A6KS95_HEVBR</name>
<proteinExistence type="inferred from homology"/>
<dbReference type="PROSITE" id="PS51375">
    <property type="entry name" value="PPR"/>
    <property type="match status" value="3"/>
</dbReference>